<keyword evidence="1" id="KW-0732">Signal</keyword>
<feature type="signal peptide" evidence="1">
    <location>
        <begin position="1"/>
        <end position="22"/>
    </location>
</feature>
<sequence>MTISNNFLSVFLLFFLCSIINSATTIAYPVPDGQLGPVDPSSSTGDEVTTLG</sequence>
<feature type="non-terminal residue" evidence="2">
    <location>
        <position position="52"/>
    </location>
</feature>
<feature type="chain" id="PRO_5040289284" evidence="1">
    <location>
        <begin position="23"/>
        <end position="52"/>
    </location>
</feature>
<evidence type="ECO:0000313" key="3">
    <source>
        <dbReference type="Proteomes" id="UP000789831"/>
    </source>
</evidence>
<organism evidence="2 3">
    <name type="scientific">Ambispora gerdemannii</name>
    <dbReference type="NCBI Taxonomy" id="144530"/>
    <lineage>
        <taxon>Eukaryota</taxon>
        <taxon>Fungi</taxon>
        <taxon>Fungi incertae sedis</taxon>
        <taxon>Mucoromycota</taxon>
        <taxon>Glomeromycotina</taxon>
        <taxon>Glomeromycetes</taxon>
        <taxon>Archaeosporales</taxon>
        <taxon>Ambisporaceae</taxon>
        <taxon>Ambispora</taxon>
    </lineage>
</organism>
<dbReference type="EMBL" id="CAJVPL010002016">
    <property type="protein sequence ID" value="CAG8596251.1"/>
    <property type="molecule type" value="Genomic_DNA"/>
</dbReference>
<name>A0A9N9CD79_9GLOM</name>
<dbReference type="Proteomes" id="UP000789831">
    <property type="component" value="Unassembled WGS sequence"/>
</dbReference>
<keyword evidence="3" id="KW-1185">Reference proteome</keyword>
<proteinExistence type="predicted"/>
<accession>A0A9N9CD79</accession>
<reference evidence="2" key="1">
    <citation type="submission" date="2021-06" db="EMBL/GenBank/DDBJ databases">
        <authorList>
            <person name="Kallberg Y."/>
            <person name="Tangrot J."/>
            <person name="Rosling A."/>
        </authorList>
    </citation>
    <scope>NUCLEOTIDE SEQUENCE</scope>
    <source>
        <strain evidence="2">MT106</strain>
    </source>
</reference>
<dbReference type="AlphaFoldDB" id="A0A9N9CD79"/>
<gene>
    <name evidence="2" type="ORF">AGERDE_LOCUS8864</name>
</gene>
<evidence type="ECO:0000256" key="1">
    <source>
        <dbReference type="SAM" id="SignalP"/>
    </source>
</evidence>
<protein>
    <submittedName>
        <fullName evidence="2">8531_t:CDS:1</fullName>
    </submittedName>
</protein>
<comment type="caution">
    <text evidence="2">The sequence shown here is derived from an EMBL/GenBank/DDBJ whole genome shotgun (WGS) entry which is preliminary data.</text>
</comment>
<evidence type="ECO:0000313" key="2">
    <source>
        <dbReference type="EMBL" id="CAG8596251.1"/>
    </source>
</evidence>